<evidence type="ECO:0000259" key="2">
    <source>
        <dbReference type="Pfam" id="PF00134"/>
    </source>
</evidence>
<protein>
    <recommendedName>
        <fullName evidence="2">Cyclin N-terminal domain-containing protein</fullName>
    </recommendedName>
</protein>
<dbReference type="SUPFAM" id="SSF47954">
    <property type="entry name" value="Cyclin-like"/>
    <property type="match status" value="1"/>
</dbReference>
<feature type="domain" description="Cyclin N-terminal" evidence="2">
    <location>
        <begin position="395"/>
        <end position="506"/>
    </location>
</feature>
<dbReference type="OrthoDB" id="5590282at2759"/>
<evidence type="ECO:0000313" key="3">
    <source>
        <dbReference type="EMBL" id="TNV81978.1"/>
    </source>
</evidence>
<evidence type="ECO:0000313" key="4">
    <source>
        <dbReference type="Proteomes" id="UP000785679"/>
    </source>
</evidence>
<accession>A0A8J8T5D6</accession>
<dbReference type="EMBL" id="RRYP01005506">
    <property type="protein sequence ID" value="TNV81978.1"/>
    <property type="molecule type" value="Genomic_DNA"/>
</dbReference>
<dbReference type="Proteomes" id="UP000785679">
    <property type="component" value="Unassembled WGS sequence"/>
</dbReference>
<feature type="region of interest" description="Disordered" evidence="1">
    <location>
        <begin position="1"/>
        <end position="23"/>
    </location>
</feature>
<reference evidence="3" key="1">
    <citation type="submission" date="2019-06" db="EMBL/GenBank/DDBJ databases">
        <authorList>
            <person name="Zheng W."/>
        </authorList>
    </citation>
    <scope>NUCLEOTIDE SEQUENCE</scope>
    <source>
        <strain evidence="3">QDHG01</strain>
    </source>
</reference>
<dbReference type="AlphaFoldDB" id="A0A8J8T5D6"/>
<sequence>MGINQSTHSKGNKKAASKKQLRSRTIVLDPVPAGFQPCQRFSSVDRGTHQPILQQQAPPRPTYPASATTYQNVSIQRQSPTLPPPTRAPTFGPQAQSGFAGRALLPAKAPIMPQPINTQPKLSSVLQIHPPQSHEPTQLLQEITTTQSSMSREQRLAHANCYQIQINRVLQRSEEQPDLHNLAEAKICSGIINSLNKGEDRKFNSTQDCSLVDNQMNNSRGHQQFNQQGKLTTTKITSSTHHLKQPSTTSSKLLPSHMPSTQRSTVKTGGAGTSSQGSGSSTGSSSSTHEKNVLMQQVTPREIALSRYRERHIGHLPHADQVDHELFPLTKNSQAVPDYAHEIYLHLRHQETLCPHLYHGTSQKPQQDIMPHELTMAGAQSRNTSVPPQRKLLPLDNFERDKLARRILDLCKEKGYRIETWLIAVNILDRFLMLGAAKLLSSDQQKATTFPLLATTVTIMAAKLEQPMTPSINRMIRLLTPDEEQFVDKERVIEMEGTVIRAFSFDFVFLSPQPFLERFLRLFDHEICSATTTVGTSAISTETMTKPSQYLHPLSIDLLKYTFSKCELLWDRKPSLLAASILCIAHRLLRGTLARHALTADVCFQRWLSLQCLWLPKMAELTGIDLHEFEEHASAIEQRYKIDGGSAQNYLLPF</sequence>
<feature type="compositionally biased region" description="Basic residues" evidence="1">
    <location>
        <begin position="10"/>
        <end position="22"/>
    </location>
</feature>
<dbReference type="InterPro" id="IPR006671">
    <property type="entry name" value="Cyclin_N"/>
</dbReference>
<organism evidence="3 4">
    <name type="scientific">Halteria grandinella</name>
    <dbReference type="NCBI Taxonomy" id="5974"/>
    <lineage>
        <taxon>Eukaryota</taxon>
        <taxon>Sar</taxon>
        <taxon>Alveolata</taxon>
        <taxon>Ciliophora</taxon>
        <taxon>Intramacronucleata</taxon>
        <taxon>Spirotrichea</taxon>
        <taxon>Stichotrichia</taxon>
        <taxon>Sporadotrichida</taxon>
        <taxon>Halteriidae</taxon>
        <taxon>Halteria</taxon>
    </lineage>
</organism>
<dbReference type="Pfam" id="PF00134">
    <property type="entry name" value="Cyclin_N"/>
    <property type="match status" value="1"/>
</dbReference>
<evidence type="ECO:0000256" key="1">
    <source>
        <dbReference type="SAM" id="MobiDB-lite"/>
    </source>
</evidence>
<dbReference type="Gene3D" id="1.10.472.10">
    <property type="entry name" value="Cyclin-like"/>
    <property type="match status" value="2"/>
</dbReference>
<proteinExistence type="predicted"/>
<dbReference type="PANTHER" id="PTHR10177">
    <property type="entry name" value="CYCLINS"/>
    <property type="match status" value="1"/>
</dbReference>
<comment type="caution">
    <text evidence="3">The sequence shown here is derived from an EMBL/GenBank/DDBJ whole genome shotgun (WGS) entry which is preliminary data.</text>
</comment>
<feature type="region of interest" description="Disordered" evidence="1">
    <location>
        <begin position="236"/>
        <end position="297"/>
    </location>
</feature>
<name>A0A8J8T5D6_HALGN</name>
<keyword evidence="4" id="KW-1185">Reference proteome</keyword>
<feature type="compositionally biased region" description="Polar residues" evidence="1">
    <location>
        <begin position="236"/>
        <end position="267"/>
    </location>
</feature>
<gene>
    <name evidence="3" type="ORF">FGO68_gene11709</name>
</gene>
<feature type="compositionally biased region" description="Low complexity" evidence="1">
    <location>
        <begin position="273"/>
        <end position="287"/>
    </location>
</feature>
<dbReference type="InterPro" id="IPR036915">
    <property type="entry name" value="Cyclin-like_sf"/>
</dbReference>
<dbReference type="InterPro" id="IPR039361">
    <property type="entry name" value="Cyclin"/>
</dbReference>